<dbReference type="GO" id="GO:0008080">
    <property type="term" value="F:N-acetyltransferase activity"/>
    <property type="evidence" value="ECO:0007669"/>
    <property type="project" value="InterPro"/>
</dbReference>
<feature type="domain" description="N-acetyltransferase" evidence="2">
    <location>
        <begin position="251"/>
        <end position="410"/>
    </location>
</feature>
<evidence type="ECO:0000313" key="4">
    <source>
        <dbReference type="Proteomes" id="UP000186303"/>
    </source>
</evidence>
<organism evidence="3 4">
    <name type="scientific">Malassezia sympodialis (strain ATCC 42132)</name>
    <name type="common">Atopic eczema-associated yeast</name>
    <dbReference type="NCBI Taxonomy" id="1230383"/>
    <lineage>
        <taxon>Eukaryota</taxon>
        <taxon>Fungi</taxon>
        <taxon>Dikarya</taxon>
        <taxon>Basidiomycota</taxon>
        <taxon>Ustilaginomycotina</taxon>
        <taxon>Malasseziomycetes</taxon>
        <taxon>Malasseziales</taxon>
        <taxon>Malasseziaceae</taxon>
        <taxon>Malassezia</taxon>
    </lineage>
</organism>
<dbReference type="STRING" id="1230383.A0A1M8A0P4"/>
<sequence>MPFMLPHHYRVQVATTPAQLRDAYRLRIDVFGEEFGYGRENEIDQLDTIAIPLVLERISDAAVIGAMRVLPYPVPTLPETYYDAETEPLPGLGRTPEAMAAALAAHQQVGLDHVLSGVKLGRIALRADVRGLGLGRAFLAEAERWICAALASCDARAARVQLTAQSVARGFYEQVGYEATSGEFCLLNQPHIWYAKTLSLDRVMAEFHTEIAVSDERLRAAYQLRQTVFFGEQGYDADRDLDHLDDVAAHVVLVRSTDDAVVGVLRVLPYPLPKHDERFYGRQVIDEGPLPGRGRAASTIQAAFLRSQTAAPGAPLVYSGAKLGRIAIDPTCRGRGLGRHLVQGAEAWVTQAIRTLPVPPGTTRVGVQVQLSSQEPVRAFYESLGYAVQGDVYLEEGQPHIWCRKVLPVPI</sequence>
<dbReference type="OMA" id="CETQADI"/>
<dbReference type="Pfam" id="PF13444">
    <property type="entry name" value="Acetyltransf_5"/>
    <property type="match status" value="1"/>
</dbReference>
<evidence type="ECO:0000313" key="3">
    <source>
        <dbReference type="EMBL" id="SHO75917.1"/>
    </source>
</evidence>
<dbReference type="Pfam" id="PF13508">
    <property type="entry name" value="Acetyltransf_7"/>
    <property type="match status" value="1"/>
</dbReference>
<dbReference type="Gene3D" id="3.40.630.30">
    <property type="match status" value="2"/>
</dbReference>
<dbReference type="SUPFAM" id="SSF55729">
    <property type="entry name" value="Acyl-CoA N-acyltransferases (Nat)"/>
    <property type="match status" value="2"/>
</dbReference>
<keyword evidence="4" id="KW-1185">Reference proteome</keyword>
<feature type="domain" description="N-acetyltransferase" evidence="2">
    <location>
        <begin position="41"/>
        <end position="199"/>
    </location>
</feature>
<dbReference type="Proteomes" id="UP000186303">
    <property type="component" value="Chromosome 1"/>
</dbReference>
<dbReference type="PANTHER" id="PTHR13947:SF37">
    <property type="entry name" value="LD18367P"/>
    <property type="match status" value="1"/>
</dbReference>
<dbReference type="Pfam" id="PF13673">
    <property type="entry name" value="Acetyltransf_10"/>
    <property type="match status" value="1"/>
</dbReference>
<accession>A0A1M8A0P4</accession>
<dbReference type="InterPro" id="IPR050769">
    <property type="entry name" value="NAT_camello-type"/>
</dbReference>
<dbReference type="UniPathway" id="UPA00113">
    <property type="reaction ID" value="UER00529"/>
</dbReference>
<dbReference type="EMBL" id="LT671821">
    <property type="protein sequence ID" value="SHO75917.1"/>
    <property type="molecule type" value="Genomic_DNA"/>
</dbReference>
<dbReference type="CDD" id="cd04301">
    <property type="entry name" value="NAT_SF"/>
    <property type="match status" value="1"/>
</dbReference>
<dbReference type="InterPro" id="IPR000182">
    <property type="entry name" value="GNAT_dom"/>
</dbReference>
<dbReference type="OrthoDB" id="329272at2759"/>
<dbReference type="AlphaFoldDB" id="A0A1M8A0P4"/>
<dbReference type="PROSITE" id="PS51186">
    <property type="entry name" value="GNAT"/>
    <property type="match status" value="2"/>
</dbReference>
<evidence type="ECO:0000259" key="2">
    <source>
        <dbReference type="PROSITE" id="PS51186"/>
    </source>
</evidence>
<dbReference type="VEuPathDB" id="FungiDB:MSYG_0251"/>
<protein>
    <recommendedName>
        <fullName evidence="2">N-acetyltransferase domain-containing protein</fullName>
    </recommendedName>
</protein>
<name>A0A1M8A0P4_MALS4</name>
<dbReference type="PANTHER" id="PTHR13947">
    <property type="entry name" value="GNAT FAMILY N-ACETYLTRANSFERASE"/>
    <property type="match status" value="1"/>
</dbReference>
<gene>
    <name evidence="3" type="ORF">MSYG_0251</name>
</gene>
<dbReference type="GO" id="GO:0006048">
    <property type="term" value="P:UDP-N-acetylglucosamine biosynthetic process"/>
    <property type="evidence" value="ECO:0007669"/>
    <property type="project" value="UniProtKB-UniPathway"/>
</dbReference>
<dbReference type="InterPro" id="IPR016181">
    <property type="entry name" value="Acyl_CoA_acyltransferase"/>
</dbReference>
<reference evidence="4" key="1">
    <citation type="journal article" date="2017" name="Nucleic Acids Res.">
        <title>Proteogenomics produces comprehensive and highly accurate protein-coding gene annotation in a complete genome assembly of Malassezia sympodialis.</title>
        <authorList>
            <person name="Zhu Y."/>
            <person name="Engstroem P.G."/>
            <person name="Tellgren-Roth C."/>
            <person name="Baudo C.D."/>
            <person name="Kennell J.C."/>
            <person name="Sun S."/>
            <person name="Billmyre R.B."/>
            <person name="Schroeder M.S."/>
            <person name="Andersson A."/>
            <person name="Holm T."/>
            <person name="Sigurgeirsson B."/>
            <person name="Wu G."/>
            <person name="Sankaranarayanan S.R."/>
            <person name="Siddharthan R."/>
            <person name="Sanyal K."/>
            <person name="Lundeberg J."/>
            <person name="Nystedt B."/>
            <person name="Boekhout T."/>
            <person name="Dawson T.L. Jr."/>
            <person name="Heitman J."/>
            <person name="Scheynius A."/>
            <person name="Lehtioe J."/>
        </authorList>
    </citation>
    <scope>NUCLEOTIDE SEQUENCE [LARGE SCALE GENOMIC DNA]</scope>
    <source>
        <strain evidence="4">ATCC 42132</strain>
    </source>
</reference>
<evidence type="ECO:0000256" key="1">
    <source>
        <dbReference type="ARBA" id="ARBA00022679"/>
    </source>
</evidence>
<keyword evidence="1" id="KW-0808">Transferase</keyword>
<proteinExistence type="predicted"/>